<dbReference type="SMART" id="SM00448">
    <property type="entry name" value="REC"/>
    <property type="match status" value="1"/>
</dbReference>
<dbReference type="PANTHER" id="PTHR43280:SF28">
    <property type="entry name" value="HTH-TYPE TRANSCRIPTIONAL ACTIVATOR RHAS"/>
    <property type="match status" value="1"/>
</dbReference>
<dbReference type="GO" id="GO:0043565">
    <property type="term" value="F:sequence-specific DNA binding"/>
    <property type="evidence" value="ECO:0007669"/>
    <property type="project" value="InterPro"/>
</dbReference>
<dbReference type="InterPro" id="IPR011006">
    <property type="entry name" value="CheY-like_superfamily"/>
</dbReference>
<dbReference type="CDD" id="cd17536">
    <property type="entry name" value="REC_YesN-like"/>
    <property type="match status" value="1"/>
</dbReference>
<dbReference type="Gene3D" id="3.40.50.2300">
    <property type="match status" value="1"/>
</dbReference>
<keyword evidence="4" id="KW-0597">Phosphoprotein</keyword>
<dbReference type="InterPro" id="IPR018062">
    <property type="entry name" value="HTH_AraC-typ_CS"/>
</dbReference>
<feature type="modified residue" description="4-aspartylphosphate" evidence="4">
    <location>
        <position position="55"/>
    </location>
</feature>
<reference evidence="7" key="1">
    <citation type="submission" date="2022-02" db="EMBL/GenBank/DDBJ databases">
        <title>Paenibacillus sp. MBLB1832 Whole Genome Shotgun Sequencing.</title>
        <authorList>
            <person name="Hwang C.Y."/>
            <person name="Cho E.-S."/>
            <person name="Seo M.-J."/>
        </authorList>
    </citation>
    <scope>NUCLEOTIDE SEQUENCE</scope>
    <source>
        <strain evidence="7">MBLB1832</strain>
    </source>
</reference>
<evidence type="ECO:0000259" key="5">
    <source>
        <dbReference type="PROSITE" id="PS01124"/>
    </source>
</evidence>
<proteinExistence type="predicted"/>
<dbReference type="PROSITE" id="PS50110">
    <property type="entry name" value="RESPONSE_REGULATORY"/>
    <property type="match status" value="1"/>
</dbReference>
<feature type="domain" description="HTH araC/xylS-type" evidence="5">
    <location>
        <begin position="239"/>
        <end position="337"/>
    </location>
</feature>
<dbReference type="GO" id="GO:0003700">
    <property type="term" value="F:DNA-binding transcription factor activity"/>
    <property type="evidence" value="ECO:0007669"/>
    <property type="project" value="InterPro"/>
</dbReference>
<evidence type="ECO:0000259" key="6">
    <source>
        <dbReference type="PROSITE" id="PS50110"/>
    </source>
</evidence>
<dbReference type="PROSITE" id="PS01124">
    <property type="entry name" value="HTH_ARAC_FAMILY_2"/>
    <property type="match status" value="1"/>
</dbReference>
<organism evidence="7 8">
    <name type="scientific">Paenibacillus roseopurpureus</name>
    <dbReference type="NCBI Taxonomy" id="2918901"/>
    <lineage>
        <taxon>Bacteria</taxon>
        <taxon>Bacillati</taxon>
        <taxon>Bacillota</taxon>
        <taxon>Bacilli</taxon>
        <taxon>Bacillales</taxon>
        <taxon>Paenibacillaceae</taxon>
        <taxon>Paenibacillus</taxon>
    </lineage>
</organism>
<feature type="domain" description="Response regulatory" evidence="6">
    <location>
        <begin position="4"/>
        <end position="120"/>
    </location>
</feature>
<sequence length="340" mass="39547">MTNSVLIVEDEPWLRKELIEMIERTGSCKVIAEARDGEEAWNIIQDTWPAIVITDIMMPKRDGLWLVTQIGTQRLPIQTIIVSGYDNFNYARTAMRYGVKEYLLKPLQQEELLKALERILVQISEQVDWQKYVRMIEDYVDGLALWNEETSTEKLSQLYRELDVIKHINSELRLGLYRIVIDKLSNLVDSSALATPLAINETFTDEQLHAQIRQHILRVKAHMDKAVSLNAKVQPSPMEAVCKLIDKQFRRTFTLDEMAELTQRSVSRFCSEFKRYTGKTFINYVNGVRLDKAKELLLMPDLRIYDVADLVGYTTLSYFNRMFKEAEGMSPNEFRKLHGL</sequence>
<keyword evidence="3" id="KW-0804">Transcription</keyword>
<evidence type="ECO:0000256" key="3">
    <source>
        <dbReference type="ARBA" id="ARBA00023163"/>
    </source>
</evidence>
<evidence type="ECO:0000313" key="8">
    <source>
        <dbReference type="Proteomes" id="UP001304650"/>
    </source>
</evidence>
<dbReference type="SUPFAM" id="SSF52172">
    <property type="entry name" value="CheY-like"/>
    <property type="match status" value="1"/>
</dbReference>
<dbReference type="InterPro" id="IPR020449">
    <property type="entry name" value="Tscrpt_reg_AraC-type_HTH"/>
</dbReference>
<dbReference type="InterPro" id="IPR001789">
    <property type="entry name" value="Sig_transdc_resp-reg_receiver"/>
</dbReference>
<evidence type="ECO:0000256" key="4">
    <source>
        <dbReference type="PROSITE-ProRule" id="PRU00169"/>
    </source>
</evidence>
<dbReference type="AlphaFoldDB" id="A0AA96RLQ9"/>
<keyword evidence="8" id="KW-1185">Reference proteome</keyword>
<dbReference type="Pfam" id="PF00072">
    <property type="entry name" value="Response_reg"/>
    <property type="match status" value="1"/>
</dbReference>
<keyword evidence="1" id="KW-0805">Transcription regulation</keyword>
<evidence type="ECO:0000256" key="2">
    <source>
        <dbReference type="ARBA" id="ARBA00023125"/>
    </source>
</evidence>
<dbReference type="EMBL" id="CP130319">
    <property type="protein sequence ID" value="WNR45679.1"/>
    <property type="molecule type" value="Genomic_DNA"/>
</dbReference>
<evidence type="ECO:0000256" key="1">
    <source>
        <dbReference type="ARBA" id="ARBA00023015"/>
    </source>
</evidence>
<keyword evidence="2" id="KW-0238">DNA-binding</keyword>
<dbReference type="InterPro" id="IPR018060">
    <property type="entry name" value="HTH_AraC"/>
</dbReference>
<dbReference type="Gene3D" id="1.10.10.60">
    <property type="entry name" value="Homeodomain-like"/>
    <property type="match status" value="2"/>
</dbReference>
<dbReference type="PRINTS" id="PR00032">
    <property type="entry name" value="HTHARAC"/>
</dbReference>
<dbReference type="Proteomes" id="UP001304650">
    <property type="component" value="Chromosome"/>
</dbReference>
<dbReference type="GO" id="GO:0000160">
    <property type="term" value="P:phosphorelay signal transduction system"/>
    <property type="evidence" value="ECO:0007669"/>
    <property type="project" value="InterPro"/>
</dbReference>
<dbReference type="RefSeq" id="WP_314802627.1">
    <property type="nucleotide sequence ID" value="NZ_CP130319.1"/>
</dbReference>
<dbReference type="Pfam" id="PF12833">
    <property type="entry name" value="HTH_18"/>
    <property type="match status" value="1"/>
</dbReference>
<evidence type="ECO:0000313" key="7">
    <source>
        <dbReference type="EMBL" id="WNR45679.1"/>
    </source>
</evidence>
<dbReference type="KEGG" id="proo:MJB10_06145"/>
<dbReference type="SMART" id="SM00342">
    <property type="entry name" value="HTH_ARAC"/>
    <property type="match status" value="1"/>
</dbReference>
<gene>
    <name evidence="7" type="ORF">MJB10_06145</name>
</gene>
<dbReference type="InterPro" id="IPR009057">
    <property type="entry name" value="Homeodomain-like_sf"/>
</dbReference>
<protein>
    <submittedName>
        <fullName evidence="7">Response regulator</fullName>
    </submittedName>
</protein>
<dbReference type="SUPFAM" id="SSF46689">
    <property type="entry name" value="Homeodomain-like"/>
    <property type="match status" value="2"/>
</dbReference>
<name>A0AA96RLQ9_9BACL</name>
<accession>A0AA96RLQ9</accession>
<dbReference type="PROSITE" id="PS00041">
    <property type="entry name" value="HTH_ARAC_FAMILY_1"/>
    <property type="match status" value="1"/>
</dbReference>
<dbReference type="PANTHER" id="PTHR43280">
    <property type="entry name" value="ARAC-FAMILY TRANSCRIPTIONAL REGULATOR"/>
    <property type="match status" value="1"/>
</dbReference>